<accession>A0ABS8TM12</accession>
<gene>
    <name evidence="1" type="ORF">HAX54_012666</name>
</gene>
<organism evidence="1 2">
    <name type="scientific">Datura stramonium</name>
    <name type="common">Jimsonweed</name>
    <name type="synonym">Common thornapple</name>
    <dbReference type="NCBI Taxonomy" id="4076"/>
    <lineage>
        <taxon>Eukaryota</taxon>
        <taxon>Viridiplantae</taxon>
        <taxon>Streptophyta</taxon>
        <taxon>Embryophyta</taxon>
        <taxon>Tracheophyta</taxon>
        <taxon>Spermatophyta</taxon>
        <taxon>Magnoliopsida</taxon>
        <taxon>eudicotyledons</taxon>
        <taxon>Gunneridae</taxon>
        <taxon>Pentapetalae</taxon>
        <taxon>asterids</taxon>
        <taxon>lamiids</taxon>
        <taxon>Solanales</taxon>
        <taxon>Solanaceae</taxon>
        <taxon>Solanoideae</taxon>
        <taxon>Datureae</taxon>
        <taxon>Datura</taxon>
    </lineage>
</organism>
<evidence type="ECO:0000313" key="1">
    <source>
        <dbReference type="EMBL" id="MCD7471888.1"/>
    </source>
</evidence>
<proteinExistence type="predicted"/>
<keyword evidence="2" id="KW-1185">Reference proteome</keyword>
<dbReference type="EMBL" id="JACEIK010001741">
    <property type="protein sequence ID" value="MCD7471888.1"/>
    <property type="molecule type" value="Genomic_DNA"/>
</dbReference>
<sequence length="76" mass="8744">MALNGIILGCKWEGPQRGPCRRDHMPLRGPRCKAVLPQRGPRREVQKEDINYRHLHDPKVLDVMKTKEPEGQHGLV</sequence>
<reference evidence="1 2" key="1">
    <citation type="journal article" date="2021" name="BMC Genomics">
        <title>Datura genome reveals duplications of psychoactive alkaloid biosynthetic genes and high mutation rate following tissue culture.</title>
        <authorList>
            <person name="Rajewski A."/>
            <person name="Carter-House D."/>
            <person name="Stajich J."/>
            <person name="Litt A."/>
        </authorList>
    </citation>
    <scope>NUCLEOTIDE SEQUENCE [LARGE SCALE GENOMIC DNA]</scope>
    <source>
        <strain evidence="1">AR-01</strain>
    </source>
</reference>
<name>A0ABS8TM12_DATST</name>
<protein>
    <submittedName>
        <fullName evidence="1">Uncharacterized protein</fullName>
    </submittedName>
</protein>
<comment type="caution">
    <text evidence="1">The sequence shown here is derived from an EMBL/GenBank/DDBJ whole genome shotgun (WGS) entry which is preliminary data.</text>
</comment>
<evidence type="ECO:0000313" key="2">
    <source>
        <dbReference type="Proteomes" id="UP000823775"/>
    </source>
</evidence>
<dbReference type="Proteomes" id="UP000823775">
    <property type="component" value="Unassembled WGS sequence"/>
</dbReference>